<dbReference type="Proteomes" id="UP000460272">
    <property type="component" value="Unassembled WGS sequence"/>
</dbReference>
<dbReference type="AlphaFoldDB" id="A0A6P2BQV8"/>
<dbReference type="RefSeq" id="WP_145860614.1">
    <property type="nucleotide sequence ID" value="NZ_RPFW01000008.1"/>
</dbReference>
<protein>
    <submittedName>
        <fullName evidence="2">Nucleotide excision repair endonuclease</fullName>
    </submittedName>
</protein>
<organism evidence="2 3">
    <name type="scientific">Trebonia kvetii</name>
    <dbReference type="NCBI Taxonomy" id="2480626"/>
    <lineage>
        <taxon>Bacteria</taxon>
        <taxon>Bacillati</taxon>
        <taxon>Actinomycetota</taxon>
        <taxon>Actinomycetes</taxon>
        <taxon>Streptosporangiales</taxon>
        <taxon>Treboniaceae</taxon>
        <taxon>Trebonia</taxon>
    </lineage>
</organism>
<dbReference type="OrthoDB" id="9804933at2"/>
<feature type="domain" description="GIY-YIG" evidence="1">
    <location>
        <begin position="14"/>
        <end position="92"/>
    </location>
</feature>
<accession>A0A6P2BQV8</accession>
<dbReference type="InterPro" id="IPR000305">
    <property type="entry name" value="GIY-YIG_endonuc"/>
</dbReference>
<dbReference type="GO" id="GO:0006289">
    <property type="term" value="P:nucleotide-excision repair"/>
    <property type="evidence" value="ECO:0007669"/>
    <property type="project" value="InterPro"/>
</dbReference>
<dbReference type="SMART" id="SM00465">
    <property type="entry name" value="GIYc"/>
    <property type="match status" value="1"/>
</dbReference>
<evidence type="ECO:0000259" key="1">
    <source>
        <dbReference type="PROSITE" id="PS50164"/>
    </source>
</evidence>
<comment type="caution">
    <text evidence="2">The sequence shown here is derived from an EMBL/GenBank/DDBJ whole genome shotgun (WGS) entry which is preliminary data.</text>
</comment>
<dbReference type="PANTHER" id="PTHR30562:SF1">
    <property type="entry name" value="UVRABC SYSTEM PROTEIN C"/>
    <property type="match status" value="1"/>
</dbReference>
<keyword evidence="3" id="KW-1185">Reference proteome</keyword>
<dbReference type="Gene3D" id="3.40.1440.10">
    <property type="entry name" value="GIY-YIG endonuclease"/>
    <property type="match status" value="1"/>
</dbReference>
<dbReference type="SUPFAM" id="SSF82771">
    <property type="entry name" value="GIY-YIG endonuclease"/>
    <property type="match status" value="1"/>
</dbReference>
<dbReference type="CDD" id="cd10434">
    <property type="entry name" value="GIY-YIG_UvrC_Cho"/>
    <property type="match status" value="1"/>
</dbReference>
<gene>
    <name evidence="2" type="ORF">EAS64_36400</name>
</gene>
<dbReference type="Pfam" id="PF01541">
    <property type="entry name" value="GIY-YIG"/>
    <property type="match status" value="1"/>
</dbReference>
<proteinExistence type="predicted"/>
<dbReference type="PROSITE" id="PS50164">
    <property type="entry name" value="GIY_YIG"/>
    <property type="match status" value="1"/>
</dbReference>
<dbReference type="InterPro" id="IPR047296">
    <property type="entry name" value="GIY-YIG_UvrC_Cho"/>
</dbReference>
<sequence length="155" mass="17054">MPEQTADLVALLPLAPGVYRFRDAEGRVLYLGRAVSLRRRVASYWGDLAGRAHLAPMVARVARVEAVVCDSAHEAAWLERNLLQASKPPWNRAPDGGQEVEVWIRLGDSDRTPSLAVVHERAAAGRHFGPYLGGRQVRLAVAGLCRVLPLKSCRR</sequence>
<dbReference type="GO" id="GO:0004519">
    <property type="term" value="F:endonuclease activity"/>
    <property type="evidence" value="ECO:0007669"/>
    <property type="project" value="UniProtKB-KW"/>
</dbReference>
<keyword evidence="2" id="KW-0255">Endonuclease</keyword>
<evidence type="ECO:0000313" key="3">
    <source>
        <dbReference type="Proteomes" id="UP000460272"/>
    </source>
</evidence>
<dbReference type="PANTHER" id="PTHR30562">
    <property type="entry name" value="UVRC/OXIDOREDUCTASE"/>
    <property type="match status" value="1"/>
</dbReference>
<dbReference type="InterPro" id="IPR050066">
    <property type="entry name" value="UvrABC_protein_C"/>
</dbReference>
<dbReference type="GO" id="GO:0009380">
    <property type="term" value="C:excinuclease repair complex"/>
    <property type="evidence" value="ECO:0007669"/>
    <property type="project" value="TreeGrafter"/>
</dbReference>
<name>A0A6P2BQV8_9ACTN</name>
<evidence type="ECO:0000313" key="2">
    <source>
        <dbReference type="EMBL" id="TVZ00831.1"/>
    </source>
</evidence>
<reference evidence="2 3" key="1">
    <citation type="submission" date="2018-11" db="EMBL/GenBank/DDBJ databases">
        <title>Trebonia kvetii gen.nov., sp.nov., a novel acidophilic actinobacterium, and proposal of the new actinobacterial family Treboniaceae fam. nov.</title>
        <authorList>
            <person name="Rapoport D."/>
            <person name="Sagova-Mareckova M."/>
            <person name="Sedlacek I."/>
            <person name="Provaznik J."/>
            <person name="Kralova S."/>
            <person name="Pavlinic D."/>
            <person name="Benes V."/>
            <person name="Kopecky J."/>
        </authorList>
    </citation>
    <scope>NUCLEOTIDE SEQUENCE [LARGE SCALE GENOMIC DNA]</scope>
    <source>
        <strain evidence="2 3">15Tr583</strain>
    </source>
</reference>
<keyword evidence="2" id="KW-0378">Hydrolase</keyword>
<dbReference type="EMBL" id="RPFW01000008">
    <property type="protein sequence ID" value="TVZ00831.1"/>
    <property type="molecule type" value="Genomic_DNA"/>
</dbReference>
<keyword evidence="2" id="KW-0540">Nuclease</keyword>
<dbReference type="InterPro" id="IPR035901">
    <property type="entry name" value="GIY-YIG_endonuc_sf"/>
</dbReference>